<evidence type="ECO:0000313" key="7">
    <source>
        <dbReference type="Proteomes" id="UP001432995"/>
    </source>
</evidence>
<dbReference type="Pfam" id="PF03466">
    <property type="entry name" value="LysR_substrate"/>
    <property type="match status" value="1"/>
</dbReference>
<evidence type="ECO:0000259" key="5">
    <source>
        <dbReference type="PROSITE" id="PS50931"/>
    </source>
</evidence>
<evidence type="ECO:0000256" key="2">
    <source>
        <dbReference type="ARBA" id="ARBA00023015"/>
    </source>
</evidence>
<accession>A0ABV1R5L1</accession>
<dbReference type="PROSITE" id="PS50931">
    <property type="entry name" value="HTH_LYSR"/>
    <property type="match status" value="1"/>
</dbReference>
<reference evidence="6" key="1">
    <citation type="submission" date="2024-06" db="EMBL/GenBank/DDBJ databases">
        <authorList>
            <person name="Campbell A.G."/>
        </authorList>
    </citation>
    <scope>NUCLEOTIDE SEQUENCE</scope>
    <source>
        <strain evidence="6">EM17</strain>
    </source>
</reference>
<dbReference type="InterPro" id="IPR000847">
    <property type="entry name" value="LysR_HTH_N"/>
</dbReference>
<comment type="similarity">
    <text evidence="1">Belongs to the LysR transcriptional regulatory family.</text>
</comment>
<dbReference type="RefSeq" id="WP_350379349.1">
    <property type="nucleotide sequence ID" value="NZ_JBELQD010000019.1"/>
</dbReference>
<dbReference type="CDD" id="cd08440">
    <property type="entry name" value="PBP2_LTTR_like_4"/>
    <property type="match status" value="1"/>
</dbReference>
<keyword evidence="7" id="KW-1185">Reference proteome</keyword>
<protein>
    <submittedName>
        <fullName evidence="6">LysR family transcriptional regulator</fullName>
    </submittedName>
</protein>
<keyword evidence="4" id="KW-0804">Transcription</keyword>
<dbReference type="PANTHER" id="PTHR30419">
    <property type="entry name" value="HTH-TYPE TRANSCRIPTIONAL REGULATOR YBHD"/>
    <property type="match status" value="1"/>
</dbReference>
<proteinExistence type="inferred from homology"/>
<evidence type="ECO:0000256" key="4">
    <source>
        <dbReference type="ARBA" id="ARBA00023163"/>
    </source>
</evidence>
<organism evidence="6 7">
    <name type="scientific">Methylobacterium brachiatum</name>
    <dbReference type="NCBI Taxonomy" id="269660"/>
    <lineage>
        <taxon>Bacteria</taxon>
        <taxon>Pseudomonadati</taxon>
        <taxon>Pseudomonadota</taxon>
        <taxon>Alphaproteobacteria</taxon>
        <taxon>Hyphomicrobiales</taxon>
        <taxon>Methylobacteriaceae</taxon>
        <taxon>Methylobacterium</taxon>
    </lineage>
</organism>
<dbReference type="InterPro" id="IPR036390">
    <property type="entry name" value="WH_DNA-bd_sf"/>
</dbReference>
<name>A0ABV1R5L1_9HYPH</name>
<dbReference type="Proteomes" id="UP001432995">
    <property type="component" value="Unassembled WGS sequence"/>
</dbReference>
<dbReference type="SUPFAM" id="SSF46785">
    <property type="entry name" value="Winged helix' DNA-binding domain"/>
    <property type="match status" value="1"/>
</dbReference>
<dbReference type="Gene3D" id="1.10.10.10">
    <property type="entry name" value="Winged helix-like DNA-binding domain superfamily/Winged helix DNA-binding domain"/>
    <property type="match status" value="1"/>
</dbReference>
<keyword evidence="2" id="KW-0805">Transcription regulation</keyword>
<feature type="domain" description="HTH lysR-type" evidence="5">
    <location>
        <begin position="3"/>
        <end position="61"/>
    </location>
</feature>
<dbReference type="EMBL" id="JBELQD010000019">
    <property type="protein sequence ID" value="MER2290022.1"/>
    <property type="molecule type" value="Genomic_DNA"/>
</dbReference>
<evidence type="ECO:0000313" key="6">
    <source>
        <dbReference type="EMBL" id="MER2290022.1"/>
    </source>
</evidence>
<dbReference type="SUPFAM" id="SSF53850">
    <property type="entry name" value="Periplasmic binding protein-like II"/>
    <property type="match status" value="1"/>
</dbReference>
<dbReference type="Gene3D" id="3.40.190.290">
    <property type="match status" value="1"/>
</dbReference>
<sequence>MRVTLRQLEAFVTVARLSSVTAAAEQMGLSQPAVSSLLRELERAFGETTLLDRSTRTVQLTEAGRTILLRAQLVIAETTTLVQELKGLKEGSVGTISLACTAAVSSSVVPGVLKAFQLEFPGWRFIVHDVMPQELLETVLNGTADFGIGTVAPHSELYSFTLATDRLSLVTAPNSEISDLESLDWRDLAGLPTISMRPSNIVRGIMDGTLAAHGIEFHPVMEVSLMSTALAMTAEGMGHAILPPILIPNMQLGSFTVIELHKPHIERHLSLFAKKGRVLSSAAMRFQELVISRIKEITMSV</sequence>
<dbReference type="Pfam" id="PF00126">
    <property type="entry name" value="HTH_1"/>
    <property type="match status" value="1"/>
</dbReference>
<gene>
    <name evidence="6" type="ORF">ABS770_17285</name>
</gene>
<dbReference type="InterPro" id="IPR036388">
    <property type="entry name" value="WH-like_DNA-bd_sf"/>
</dbReference>
<comment type="caution">
    <text evidence="6">The sequence shown here is derived from an EMBL/GenBank/DDBJ whole genome shotgun (WGS) entry which is preliminary data.</text>
</comment>
<dbReference type="InterPro" id="IPR050950">
    <property type="entry name" value="HTH-type_LysR_regulators"/>
</dbReference>
<dbReference type="InterPro" id="IPR005119">
    <property type="entry name" value="LysR_subst-bd"/>
</dbReference>
<keyword evidence="3" id="KW-0238">DNA-binding</keyword>
<evidence type="ECO:0000256" key="3">
    <source>
        <dbReference type="ARBA" id="ARBA00023125"/>
    </source>
</evidence>
<evidence type="ECO:0000256" key="1">
    <source>
        <dbReference type="ARBA" id="ARBA00009437"/>
    </source>
</evidence>
<dbReference type="PANTHER" id="PTHR30419:SF8">
    <property type="entry name" value="NITROGEN ASSIMILATION TRANSCRIPTIONAL ACTIVATOR-RELATED"/>
    <property type="match status" value="1"/>
</dbReference>